<evidence type="ECO:0000256" key="1">
    <source>
        <dbReference type="SAM" id="MobiDB-lite"/>
    </source>
</evidence>
<feature type="compositionally biased region" description="Basic and acidic residues" evidence="1">
    <location>
        <begin position="588"/>
        <end position="600"/>
    </location>
</feature>
<gene>
    <name evidence="2" type="ORF">GPL21_41670</name>
</gene>
<dbReference type="EMBL" id="WQNF01000098">
    <property type="protein sequence ID" value="MVT71475.1"/>
    <property type="molecule type" value="Genomic_DNA"/>
</dbReference>
<dbReference type="RefSeq" id="WP_198400384.1">
    <property type="nucleotide sequence ID" value="NZ_WQNF01000098.1"/>
</dbReference>
<feature type="region of interest" description="Disordered" evidence="1">
    <location>
        <begin position="588"/>
        <end position="607"/>
    </location>
</feature>
<dbReference type="Proteomes" id="UP000436468">
    <property type="component" value="Unassembled WGS sequence"/>
</dbReference>
<organism evidence="2 3">
    <name type="scientific">Bradyrhizobium pachyrhizi</name>
    <dbReference type="NCBI Taxonomy" id="280333"/>
    <lineage>
        <taxon>Bacteria</taxon>
        <taxon>Pseudomonadati</taxon>
        <taxon>Pseudomonadota</taxon>
        <taxon>Alphaproteobacteria</taxon>
        <taxon>Hyphomicrobiales</taxon>
        <taxon>Nitrobacteraceae</taxon>
        <taxon>Bradyrhizobium</taxon>
    </lineage>
</organism>
<reference evidence="2 3" key="1">
    <citation type="submission" date="2019-12" db="EMBL/GenBank/DDBJ databases">
        <title>Draft genome sequences Bradyrhizobium cajani AMBPC1010, Bradyrhizobium pachyrhizi AMBPC1040 and Bradyrhizobium yuanmingense ALSPC3051, three plant growth promoting strains isolated from nodules of Cajanus cajan L. in Dominican Republic.</title>
        <authorList>
            <person name="Flores-Felix J.D."/>
            <person name="Araujo J."/>
            <person name="Diaz-Alcantara C."/>
            <person name="Gonzalez-Andres F."/>
            <person name="Velazquez E."/>
        </authorList>
    </citation>
    <scope>NUCLEOTIDE SEQUENCE [LARGE SCALE GENOMIC DNA]</scope>
    <source>
        <strain evidence="2 3">1040</strain>
    </source>
</reference>
<proteinExistence type="predicted"/>
<sequence length="607" mass="64819">MVDRIVQRISLEGAEDVQAKLKKTGEVGAKALAATNRTIEDSNSGLGKYGDVFASLNGKTEGSRDAIERVKKLVDTIKPAAAKAGLELDGIGEFGKLSRGNIIALGAAITGTFVAAMEKAGDTARSQAQRLGTFTGSAQKGAEAYQELQKTAKDLKVPTSSLTDPFEQITRTNQRFGSKLSGTEQTNALKSLFTGAEADRVEDEQASPAIKTFLTGLREGGRLTPELAAGLGDILPTLMKRLLQDLQSRLPNASVYSAPETLKSLGNILPQLEEDQRTTQTTFGTGISQSLSHLKAEASKLGDSLNGTQIVSTAIDGAAKFLGATADGIKAIKEARHDSDFKDDLRPNPQAVRATSRYRSPGDVPLSPDELGTPGVAAQPVNKILGGEGDQAVAGSLDKTSKSAEQLSSALDKTTDSAEGAQHVFDRDRALHLENALGAAGAKFSTEQARIDSKYRPEETDIALGRDRLAVDQAAITKQSSVIGVQDAAKNRELANLAPEQAESASRSAESRYNKALSNLRRLQGYDTRALDRTNPIRDAIDELNDADTARKVADVNRRYAYLEPQKAELAQQKAQADLRSADYLQRDSSLKLAKDREGRTLSTEVA</sequence>
<dbReference type="AlphaFoldDB" id="A0A844T1J3"/>
<evidence type="ECO:0000313" key="3">
    <source>
        <dbReference type="Proteomes" id="UP000436468"/>
    </source>
</evidence>
<evidence type="ECO:0000313" key="2">
    <source>
        <dbReference type="EMBL" id="MVT71475.1"/>
    </source>
</evidence>
<name>A0A844T1J3_9BRAD</name>
<keyword evidence="3" id="KW-1185">Reference proteome</keyword>
<accession>A0A844T1J3</accession>
<protein>
    <submittedName>
        <fullName evidence="2">Uncharacterized protein</fullName>
    </submittedName>
</protein>
<feature type="region of interest" description="Disordered" evidence="1">
    <location>
        <begin position="340"/>
        <end position="374"/>
    </location>
</feature>
<comment type="caution">
    <text evidence="2">The sequence shown here is derived from an EMBL/GenBank/DDBJ whole genome shotgun (WGS) entry which is preliminary data.</text>
</comment>
<feature type="non-terminal residue" evidence="2">
    <location>
        <position position="607"/>
    </location>
</feature>